<evidence type="ECO:0000256" key="1">
    <source>
        <dbReference type="ARBA" id="ARBA00010333"/>
    </source>
</evidence>
<keyword evidence="2" id="KW-0732">Signal</keyword>
<reference evidence="4" key="1">
    <citation type="submission" date="2022-03" db="EMBL/GenBank/DDBJ databases">
        <title>Genomic Encyclopedia of Type Strains, Phase III (KMG-III): the genomes of soil and plant-associated and newly described type strains.</title>
        <authorList>
            <person name="Whitman W."/>
        </authorList>
    </citation>
    <scope>NUCLEOTIDE SEQUENCE</scope>
    <source>
        <strain evidence="4">ANL 6-2</strain>
    </source>
</reference>
<dbReference type="PANTHER" id="PTHR35936:SF17">
    <property type="entry name" value="ARGININE-BINDING EXTRACELLULAR PROTEIN ARTP"/>
    <property type="match status" value="1"/>
</dbReference>
<dbReference type="SMART" id="SM00062">
    <property type="entry name" value="PBPb"/>
    <property type="match status" value="1"/>
</dbReference>
<evidence type="ECO:0000313" key="4">
    <source>
        <dbReference type="EMBL" id="MCP1675751.1"/>
    </source>
</evidence>
<sequence length="272" mass="29109">MQTGITHKPWLRISGLAALLIALLVGMSTLHARSLNDITSSGVLRIGVIPFDQDIIKDPRSGEYGGAFIDAAEYICENMQVRCEYVEVTWQSFVAALQAGRIDVSIASTYSTISRATAVAFSRPIYYLGYKGVTRAGHDRFEDVGELNDSSVRVAVCQGCGQMEWVQSVAPDANLRVVTTEEAAMLEVVTGQADIAIGAASAADNALASQSSLRAALGGHIYSMNQVAWATNYANVELKFFIDTAIGQLIASGALREFAEEHGAPWADAIAN</sequence>
<evidence type="ECO:0000313" key="5">
    <source>
        <dbReference type="Proteomes" id="UP001205843"/>
    </source>
</evidence>
<comment type="similarity">
    <text evidence="1">Belongs to the bacterial solute-binding protein 3 family.</text>
</comment>
<dbReference type="Proteomes" id="UP001205843">
    <property type="component" value="Unassembled WGS sequence"/>
</dbReference>
<keyword evidence="5" id="KW-1185">Reference proteome</keyword>
<accession>A0AAE3G4N5</accession>
<dbReference type="AlphaFoldDB" id="A0AAE3G4N5"/>
<dbReference type="Gene3D" id="3.40.190.10">
    <property type="entry name" value="Periplasmic binding protein-like II"/>
    <property type="match status" value="2"/>
</dbReference>
<proteinExistence type="inferred from homology"/>
<evidence type="ECO:0000256" key="2">
    <source>
        <dbReference type="ARBA" id="ARBA00022729"/>
    </source>
</evidence>
<dbReference type="RefSeq" id="WP_253479508.1">
    <property type="nucleotide sequence ID" value="NZ_JALJXV010000007.1"/>
</dbReference>
<evidence type="ECO:0000259" key="3">
    <source>
        <dbReference type="SMART" id="SM00062"/>
    </source>
</evidence>
<organism evidence="4 5">
    <name type="scientific">Natronocella acetinitrilica</name>
    <dbReference type="NCBI Taxonomy" id="414046"/>
    <lineage>
        <taxon>Bacteria</taxon>
        <taxon>Pseudomonadati</taxon>
        <taxon>Pseudomonadota</taxon>
        <taxon>Gammaproteobacteria</taxon>
        <taxon>Chromatiales</taxon>
        <taxon>Ectothiorhodospiraceae</taxon>
        <taxon>Natronocella</taxon>
    </lineage>
</organism>
<dbReference type="Pfam" id="PF00497">
    <property type="entry name" value="SBP_bac_3"/>
    <property type="match status" value="1"/>
</dbReference>
<protein>
    <submittedName>
        <fullName evidence="4">Polar amino acid transport system substrate-binding protein</fullName>
    </submittedName>
</protein>
<dbReference type="PANTHER" id="PTHR35936">
    <property type="entry name" value="MEMBRANE-BOUND LYTIC MUREIN TRANSGLYCOSYLASE F"/>
    <property type="match status" value="1"/>
</dbReference>
<comment type="caution">
    <text evidence="4">The sequence shown here is derived from an EMBL/GenBank/DDBJ whole genome shotgun (WGS) entry which is preliminary data.</text>
</comment>
<feature type="domain" description="Solute-binding protein family 3/N-terminal" evidence="3">
    <location>
        <begin position="43"/>
        <end position="261"/>
    </location>
</feature>
<dbReference type="EMBL" id="JALJXV010000007">
    <property type="protein sequence ID" value="MCP1675751.1"/>
    <property type="molecule type" value="Genomic_DNA"/>
</dbReference>
<name>A0AAE3G4N5_9GAMM</name>
<gene>
    <name evidence="4" type="ORF">J2T57_002906</name>
</gene>
<dbReference type="InterPro" id="IPR001638">
    <property type="entry name" value="Solute-binding_3/MltF_N"/>
</dbReference>
<dbReference type="SUPFAM" id="SSF53850">
    <property type="entry name" value="Periplasmic binding protein-like II"/>
    <property type="match status" value="1"/>
</dbReference>